<protein>
    <submittedName>
        <fullName evidence="1">Uncharacterized protein</fullName>
    </submittedName>
</protein>
<name>A0A9X2CQ12_9FLAO</name>
<comment type="caution">
    <text evidence="1">The sequence shown here is derived from an EMBL/GenBank/DDBJ whole genome shotgun (WGS) entry which is preliminary data.</text>
</comment>
<dbReference type="Proteomes" id="UP001139521">
    <property type="component" value="Unassembled WGS sequence"/>
</dbReference>
<organism evidence="1 2">
    <name type="scientific">Zunongwangia pacifica</name>
    <dbReference type="NCBI Taxonomy" id="2911062"/>
    <lineage>
        <taxon>Bacteria</taxon>
        <taxon>Pseudomonadati</taxon>
        <taxon>Bacteroidota</taxon>
        <taxon>Flavobacteriia</taxon>
        <taxon>Flavobacteriales</taxon>
        <taxon>Flavobacteriaceae</taxon>
        <taxon>Zunongwangia</taxon>
    </lineage>
</organism>
<dbReference type="EMBL" id="JAKHSK010000014">
    <property type="protein sequence ID" value="MCL6218898.1"/>
    <property type="molecule type" value="Genomic_DNA"/>
</dbReference>
<dbReference type="Gene3D" id="3.20.20.80">
    <property type="entry name" value="Glycosidases"/>
    <property type="match status" value="1"/>
</dbReference>
<dbReference type="RefSeq" id="WP_249601747.1">
    <property type="nucleotide sequence ID" value="NZ_JAKHSK010000014.1"/>
</dbReference>
<dbReference type="SUPFAM" id="SSF51445">
    <property type="entry name" value="(Trans)glycosidases"/>
    <property type="match status" value="1"/>
</dbReference>
<evidence type="ECO:0000313" key="2">
    <source>
        <dbReference type="Proteomes" id="UP001139521"/>
    </source>
</evidence>
<sequence>MTRIIFLVVITCIVLCSSVNGQNWKNPSERYTNAYKKYIDATCPIPDDDIQHFVYFSRDRESIIDHPLLYISRFKGAQIMYSWRALETEKGVYDFSKIKEDVDYLKKYDKKLFIQLQDVTFDTKYKAVPDYLLTEEYDGGAVFQYDDRGKPEGWVAKRWNKKVQDRFAHLLMALGKEFGEVLAGINLQETAIGVNAKTAPDFTEKAYVDGVKNNMLALKKAFPKVTTMLYANFFPGEWLPFEDKGYLKSVYHYGEEIGVGLGGPDLMITRKAQLNHSLAQMHEGDFTVPLGIAVQDGNYIGKTGADEDYDEENDQINSSRKNLVPVLYAFAKDFLKIDYIFWVNQKPYFEEDVISCFSK</sequence>
<dbReference type="InterPro" id="IPR017853">
    <property type="entry name" value="GH"/>
</dbReference>
<proteinExistence type="predicted"/>
<accession>A0A9X2CQ12</accession>
<reference evidence="1" key="1">
    <citation type="submission" date="2022-01" db="EMBL/GenBank/DDBJ databases">
        <title>Genome sequencing of Zunongwangia sp. M21534 genome.</title>
        <authorList>
            <person name="Chen Y."/>
            <person name="Dong C."/>
            <person name="Shao Z."/>
        </authorList>
    </citation>
    <scope>NUCLEOTIDE SEQUENCE</scope>
    <source>
        <strain evidence="1">MCCC M21534</strain>
    </source>
</reference>
<evidence type="ECO:0000313" key="1">
    <source>
        <dbReference type="EMBL" id="MCL6218898.1"/>
    </source>
</evidence>
<gene>
    <name evidence="1" type="ORF">L1967_11360</name>
</gene>
<keyword evidence="2" id="KW-1185">Reference proteome</keyword>
<dbReference type="AlphaFoldDB" id="A0A9X2CQ12"/>